<organism evidence="1 2">
    <name type="scientific">Corchorus capsularis</name>
    <name type="common">Jute</name>
    <dbReference type="NCBI Taxonomy" id="210143"/>
    <lineage>
        <taxon>Eukaryota</taxon>
        <taxon>Viridiplantae</taxon>
        <taxon>Streptophyta</taxon>
        <taxon>Embryophyta</taxon>
        <taxon>Tracheophyta</taxon>
        <taxon>Spermatophyta</taxon>
        <taxon>Magnoliopsida</taxon>
        <taxon>eudicotyledons</taxon>
        <taxon>Gunneridae</taxon>
        <taxon>Pentapetalae</taxon>
        <taxon>rosids</taxon>
        <taxon>malvids</taxon>
        <taxon>Malvales</taxon>
        <taxon>Malvaceae</taxon>
        <taxon>Grewioideae</taxon>
        <taxon>Apeibeae</taxon>
        <taxon>Corchorus</taxon>
    </lineage>
</organism>
<dbReference type="AlphaFoldDB" id="A0A1R3JWA9"/>
<reference evidence="1 2" key="1">
    <citation type="submission" date="2013-09" db="EMBL/GenBank/DDBJ databases">
        <title>Corchorus capsularis genome sequencing.</title>
        <authorList>
            <person name="Alam M."/>
            <person name="Haque M.S."/>
            <person name="Islam M.S."/>
            <person name="Emdad E.M."/>
            <person name="Islam M.M."/>
            <person name="Ahmed B."/>
            <person name="Halim A."/>
            <person name="Hossen Q.M.M."/>
            <person name="Hossain M.Z."/>
            <person name="Ahmed R."/>
            <person name="Khan M.M."/>
            <person name="Islam R."/>
            <person name="Rashid M.M."/>
            <person name="Khan S.A."/>
            <person name="Rahman M.S."/>
            <person name="Alam M."/>
        </authorList>
    </citation>
    <scope>NUCLEOTIDE SEQUENCE [LARGE SCALE GENOMIC DNA]</scope>
    <source>
        <strain evidence="2">cv. CVL-1</strain>
        <tissue evidence="1">Whole seedling</tissue>
    </source>
</reference>
<proteinExistence type="predicted"/>
<comment type="caution">
    <text evidence="1">The sequence shown here is derived from an EMBL/GenBank/DDBJ whole genome shotgun (WGS) entry which is preliminary data.</text>
</comment>
<dbReference type="Proteomes" id="UP000188268">
    <property type="component" value="Unassembled WGS sequence"/>
</dbReference>
<sequence>MAHAYLGDRWRVLISHLQLA</sequence>
<keyword evidence="2" id="KW-1185">Reference proteome</keyword>
<name>A0A1R3JWA9_COCAP</name>
<gene>
    <name evidence="1" type="ORF">CCACVL1_03993</name>
</gene>
<dbReference type="Gramene" id="OMO98967">
    <property type="protein sequence ID" value="OMO98967"/>
    <property type="gene ID" value="CCACVL1_03993"/>
</dbReference>
<protein>
    <submittedName>
        <fullName evidence="1">Uncharacterized protein</fullName>
    </submittedName>
</protein>
<evidence type="ECO:0000313" key="2">
    <source>
        <dbReference type="Proteomes" id="UP000188268"/>
    </source>
</evidence>
<feature type="non-terminal residue" evidence="1">
    <location>
        <position position="20"/>
    </location>
</feature>
<accession>A0A1R3JWA9</accession>
<evidence type="ECO:0000313" key="1">
    <source>
        <dbReference type="EMBL" id="OMO98967.1"/>
    </source>
</evidence>
<dbReference type="EMBL" id="AWWV01006957">
    <property type="protein sequence ID" value="OMO98967.1"/>
    <property type="molecule type" value="Genomic_DNA"/>
</dbReference>